<keyword evidence="2" id="KW-1015">Disulfide bond</keyword>
<dbReference type="PANTHER" id="PTHR47633:SF4">
    <property type="entry name" value="MYOPALLADIN ISOFORM X1"/>
    <property type="match status" value="1"/>
</dbReference>
<proteinExistence type="predicted"/>
<keyword evidence="1" id="KW-0393">Immunoglobulin domain</keyword>
<dbReference type="PANTHER" id="PTHR47633">
    <property type="entry name" value="IMMUNOGLOBULIN"/>
    <property type="match status" value="1"/>
</dbReference>
<keyword evidence="2" id="KW-0245">EGF-like domain</keyword>
<dbReference type="AlphaFoldDB" id="A0A9N9U059"/>
<dbReference type="FunFam" id="2.60.40.10:FF:000107">
    <property type="entry name" value="Myosin, light chain kinase a"/>
    <property type="match status" value="1"/>
</dbReference>
<protein>
    <submittedName>
        <fullName evidence="7">Uncharacterized protein</fullName>
    </submittedName>
</protein>
<feature type="signal peptide" evidence="4">
    <location>
        <begin position="1"/>
        <end position="21"/>
    </location>
</feature>
<sequence>MYQKCVCFIFLVILAILSCSGFRIDNLAMTDLTKKNFQISTRANSERYFRDDRSHRIRHHRLWRSQAHNRYPNNTKPPQADAVVYPQSSSKSSNNNKLVWPYNTSSDAKESVYSTGFPDERLAQIAPTDGGAVVSRPHRSQGSQRHTNTKTNTKTKTKGKGKRPWLPHQPDDLFTKAYKARFVIAAKLESKGSCSYYVEVKKDFKGNVGKEFYHVNKAYKRMLNGNCDLVRRMDFSKKYLLLLNETLGLIDKPKPMRKFRRSIKRLKRVCKPGFEPTKPVVELREIEENKKKEPRRRKLVCSVKGFPPPKITWRRRNEVLHDSSSFKILYKRRQSKLEIKKADAEHFGQYYCIAENAKGETTTRNYTFLPPPSESDKECKEELKAVFCSNGGTCFFEPVINEPSCICPEGFTGRRCDEKTPSNTSMYPQPDLYSCKLGLATKYNCKNN</sequence>
<feature type="compositionally biased region" description="Polar residues" evidence="3">
    <location>
        <begin position="66"/>
        <end position="77"/>
    </location>
</feature>
<accession>A0A9N9U059</accession>
<dbReference type="SUPFAM" id="SSF57196">
    <property type="entry name" value="EGF/Laminin"/>
    <property type="match status" value="1"/>
</dbReference>
<dbReference type="EMBL" id="OU900101">
    <property type="protein sequence ID" value="CAG9864743.1"/>
    <property type="molecule type" value="Genomic_DNA"/>
</dbReference>
<feature type="disulfide bond" evidence="2">
    <location>
        <begin position="388"/>
        <end position="405"/>
    </location>
</feature>
<feature type="region of interest" description="Disordered" evidence="3">
    <location>
        <begin position="125"/>
        <end position="168"/>
    </location>
</feature>
<comment type="caution">
    <text evidence="2">Lacks conserved residue(s) required for the propagation of feature annotation.</text>
</comment>
<dbReference type="PROSITE" id="PS50835">
    <property type="entry name" value="IG_LIKE"/>
    <property type="match status" value="1"/>
</dbReference>
<organism evidence="7 8">
    <name type="scientific">Phyllotreta striolata</name>
    <name type="common">Striped flea beetle</name>
    <name type="synonym">Crioceris striolata</name>
    <dbReference type="NCBI Taxonomy" id="444603"/>
    <lineage>
        <taxon>Eukaryota</taxon>
        <taxon>Metazoa</taxon>
        <taxon>Ecdysozoa</taxon>
        <taxon>Arthropoda</taxon>
        <taxon>Hexapoda</taxon>
        <taxon>Insecta</taxon>
        <taxon>Pterygota</taxon>
        <taxon>Neoptera</taxon>
        <taxon>Endopterygota</taxon>
        <taxon>Coleoptera</taxon>
        <taxon>Polyphaga</taxon>
        <taxon>Cucujiformia</taxon>
        <taxon>Chrysomeloidea</taxon>
        <taxon>Chrysomelidae</taxon>
        <taxon>Galerucinae</taxon>
        <taxon>Alticini</taxon>
        <taxon>Phyllotreta</taxon>
    </lineage>
</organism>
<dbReference type="InterPro" id="IPR007110">
    <property type="entry name" value="Ig-like_dom"/>
</dbReference>
<dbReference type="PROSITE" id="PS01186">
    <property type="entry name" value="EGF_2"/>
    <property type="match status" value="1"/>
</dbReference>
<dbReference type="Pfam" id="PF00008">
    <property type="entry name" value="EGF"/>
    <property type="match status" value="1"/>
</dbReference>
<evidence type="ECO:0000259" key="6">
    <source>
        <dbReference type="PROSITE" id="PS50835"/>
    </source>
</evidence>
<dbReference type="InterPro" id="IPR013783">
    <property type="entry name" value="Ig-like_fold"/>
</dbReference>
<keyword evidence="8" id="KW-1185">Reference proteome</keyword>
<dbReference type="Gene3D" id="2.60.40.10">
    <property type="entry name" value="Immunoglobulins"/>
    <property type="match status" value="1"/>
</dbReference>
<dbReference type="PROSITE" id="PS51257">
    <property type="entry name" value="PROKAR_LIPOPROTEIN"/>
    <property type="match status" value="1"/>
</dbReference>
<dbReference type="InterPro" id="IPR000742">
    <property type="entry name" value="EGF"/>
</dbReference>
<dbReference type="SMART" id="SM00408">
    <property type="entry name" value="IGc2"/>
    <property type="match status" value="1"/>
</dbReference>
<name>A0A9N9U059_PHYSR</name>
<dbReference type="InterPro" id="IPR013098">
    <property type="entry name" value="Ig_I-set"/>
</dbReference>
<dbReference type="Proteomes" id="UP001153712">
    <property type="component" value="Chromosome 8"/>
</dbReference>
<dbReference type="PROSITE" id="PS50026">
    <property type="entry name" value="EGF_3"/>
    <property type="match status" value="1"/>
</dbReference>
<keyword evidence="4" id="KW-0732">Signal</keyword>
<feature type="chain" id="PRO_5040205061" evidence="4">
    <location>
        <begin position="22"/>
        <end position="448"/>
    </location>
</feature>
<evidence type="ECO:0000313" key="7">
    <source>
        <dbReference type="EMBL" id="CAG9864743.1"/>
    </source>
</evidence>
<gene>
    <name evidence="7" type="ORF">PHYEVI_LOCUS10993</name>
</gene>
<dbReference type="InterPro" id="IPR036179">
    <property type="entry name" value="Ig-like_dom_sf"/>
</dbReference>
<dbReference type="Gene3D" id="2.10.25.10">
    <property type="entry name" value="Laminin"/>
    <property type="match status" value="1"/>
</dbReference>
<evidence type="ECO:0000256" key="4">
    <source>
        <dbReference type="SAM" id="SignalP"/>
    </source>
</evidence>
<evidence type="ECO:0000256" key="2">
    <source>
        <dbReference type="PROSITE-ProRule" id="PRU00076"/>
    </source>
</evidence>
<evidence type="ECO:0000259" key="5">
    <source>
        <dbReference type="PROSITE" id="PS50026"/>
    </source>
</evidence>
<feature type="region of interest" description="Disordered" evidence="3">
    <location>
        <begin position="63"/>
        <end position="98"/>
    </location>
</feature>
<feature type="disulfide bond" evidence="2">
    <location>
        <begin position="407"/>
        <end position="416"/>
    </location>
</feature>
<feature type="domain" description="Ig-like" evidence="6">
    <location>
        <begin position="279"/>
        <end position="367"/>
    </location>
</feature>
<dbReference type="OrthoDB" id="6133584at2759"/>
<feature type="compositionally biased region" description="Low complexity" evidence="3">
    <location>
        <begin position="88"/>
        <end position="97"/>
    </location>
</feature>
<evidence type="ECO:0000256" key="3">
    <source>
        <dbReference type="SAM" id="MobiDB-lite"/>
    </source>
</evidence>
<evidence type="ECO:0000256" key="1">
    <source>
        <dbReference type="ARBA" id="ARBA00023319"/>
    </source>
</evidence>
<dbReference type="InterPro" id="IPR003598">
    <property type="entry name" value="Ig_sub2"/>
</dbReference>
<dbReference type="SUPFAM" id="SSF48726">
    <property type="entry name" value="Immunoglobulin"/>
    <property type="match status" value="1"/>
</dbReference>
<dbReference type="SMART" id="SM00181">
    <property type="entry name" value="EGF"/>
    <property type="match status" value="1"/>
</dbReference>
<dbReference type="PROSITE" id="PS00022">
    <property type="entry name" value="EGF_1"/>
    <property type="match status" value="1"/>
</dbReference>
<evidence type="ECO:0000313" key="8">
    <source>
        <dbReference type="Proteomes" id="UP001153712"/>
    </source>
</evidence>
<dbReference type="CDD" id="cd00054">
    <property type="entry name" value="EGF_CA"/>
    <property type="match status" value="1"/>
</dbReference>
<reference evidence="7" key="1">
    <citation type="submission" date="2022-01" db="EMBL/GenBank/DDBJ databases">
        <authorList>
            <person name="King R."/>
        </authorList>
    </citation>
    <scope>NUCLEOTIDE SEQUENCE</scope>
</reference>
<dbReference type="Pfam" id="PF07679">
    <property type="entry name" value="I-set"/>
    <property type="match status" value="1"/>
</dbReference>
<feature type="compositionally biased region" description="Basic residues" evidence="3">
    <location>
        <begin position="153"/>
        <end position="165"/>
    </location>
</feature>
<dbReference type="CDD" id="cd00096">
    <property type="entry name" value="Ig"/>
    <property type="match status" value="1"/>
</dbReference>
<feature type="domain" description="EGF-like" evidence="5">
    <location>
        <begin position="375"/>
        <end position="417"/>
    </location>
</feature>